<evidence type="ECO:0000313" key="6">
    <source>
        <dbReference type="Proteomes" id="UP001609219"/>
    </source>
</evidence>
<keyword evidence="6" id="KW-1185">Reference proteome</keyword>
<protein>
    <submittedName>
        <fullName evidence="2">SRPBCC family protein</fullName>
    </submittedName>
</protein>
<evidence type="ECO:0000313" key="2">
    <source>
        <dbReference type="EMBL" id="MFH5231038.1"/>
    </source>
</evidence>
<sequence>MVHVHNESTFAIPREYAFDYMSDLRNGGDWIFGITKLDVVGEPNYGLGTVYDGGMKLGPKTLHSVIKIVEFERPGSLRTDYVSGFELRTSWKINELGPEQCEVVVDINYELPGGIAGKALGKIIEPFVAIAIRHSDATVKKKLESEYKASKAS</sequence>
<dbReference type="EMBL" id="JBIMSO010000024">
    <property type="protein sequence ID" value="MFH5207587.1"/>
    <property type="molecule type" value="Genomic_DNA"/>
</dbReference>
<dbReference type="CDD" id="cd07812">
    <property type="entry name" value="SRPBCC"/>
    <property type="match status" value="1"/>
</dbReference>
<gene>
    <name evidence="3" type="ORF">ACHIPV_27555</name>
    <name evidence="1" type="ORF">ACHIPZ_05065</name>
    <name evidence="2" type="ORF">ACHIRB_21085</name>
</gene>
<dbReference type="RefSeq" id="WP_395112997.1">
    <property type="nucleotide sequence ID" value="NZ_JBIMSN010000097.1"/>
</dbReference>
<evidence type="ECO:0000313" key="3">
    <source>
        <dbReference type="EMBL" id="MFH5245603.1"/>
    </source>
</evidence>
<organism evidence="2 6">
    <name type="scientific">Antrihabitans spumae</name>
    <dbReference type="NCBI Taxonomy" id="3373370"/>
    <lineage>
        <taxon>Bacteria</taxon>
        <taxon>Bacillati</taxon>
        <taxon>Actinomycetota</taxon>
        <taxon>Actinomycetes</taxon>
        <taxon>Mycobacteriales</taxon>
        <taxon>Nocardiaceae</taxon>
        <taxon>Antrihabitans</taxon>
    </lineage>
</organism>
<accession>A0ABW7K9M4</accession>
<evidence type="ECO:0000313" key="1">
    <source>
        <dbReference type="EMBL" id="MFH5207587.1"/>
    </source>
</evidence>
<dbReference type="InterPro" id="IPR019587">
    <property type="entry name" value="Polyketide_cyclase/dehydratase"/>
</dbReference>
<dbReference type="SUPFAM" id="SSF55961">
    <property type="entry name" value="Bet v1-like"/>
    <property type="match status" value="1"/>
</dbReference>
<evidence type="ECO:0000313" key="4">
    <source>
        <dbReference type="Proteomes" id="UP001609175"/>
    </source>
</evidence>
<dbReference type="Proteomes" id="UP001609219">
    <property type="component" value="Unassembled WGS sequence"/>
</dbReference>
<dbReference type="Proteomes" id="UP001609176">
    <property type="component" value="Unassembled WGS sequence"/>
</dbReference>
<comment type="caution">
    <text evidence="2">The sequence shown here is derived from an EMBL/GenBank/DDBJ whole genome shotgun (WGS) entry which is preliminary data.</text>
</comment>
<dbReference type="EMBL" id="JBIMSP010000085">
    <property type="protein sequence ID" value="MFH5245603.1"/>
    <property type="molecule type" value="Genomic_DNA"/>
</dbReference>
<name>A0ABW7K9M4_9NOCA</name>
<dbReference type="InterPro" id="IPR023393">
    <property type="entry name" value="START-like_dom_sf"/>
</dbReference>
<dbReference type="EMBL" id="JBIMSN010000097">
    <property type="protein sequence ID" value="MFH5231038.1"/>
    <property type="molecule type" value="Genomic_DNA"/>
</dbReference>
<proteinExistence type="predicted"/>
<reference evidence="4 5" key="1">
    <citation type="submission" date="2024-10" db="EMBL/GenBank/DDBJ databases">
        <authorList>
            <person name="Riesco R."/>
        </authorList>
    </citation>
    <scope>NUCLEOTIDE SEQUENCE [LARGE SCALE GENOMIC DNA]</scope>
    <source>
        <strain evidence="3 5">NCIMB 15448</strain>
        <strain evidence="1 4">NCIMB 15449</strain>
        <strain evidence="2 6">NCIMB 15450</strain>
    </source>
</reference>
<evidence type="ECO:0000313" key="5">
    <source>
        <dbReference type="Proteomes" id="UP001609176"/>
    </source>
</evidence>
<dbReference type="Pfam" id="PF10604">
    <property type="entry name" value="Polyketide_cyc2"/>
    <property type="match status" value="1"/>
</dbReference>
<dbReference type="Proteomes" id="UP001609175">
    <property type="component" value="Unassembled WGS sequence"/>
</dbReference>
<dbReference type="Gene3D" id="3.30.530.20">
    <property type="match status" value="1"/>
</dbReference>